<accession>A0A2S1LAK2</accession>
<evidence type="ECO:0000313" key="3">
    <source>
        <dbReference type="Proteomes" id="UP000244527"/>
    </source>
</evidence>
<feature type="signal peptide" evidence="1">
    <location>
        <begin position="1"/>
        <end position="20"/>
    </location>
</feature>
<dbReference type="EMBL" id="CP020918">
    <property type="protein sequence ID" value="AWG20790.1"/>
    <property type="molecule type" value="Genomic_DNA"/>
</dbReference>
<reference evidence="2 3" key="1">
    <citation type="submission" date="2017-04" db="EMBL/GenBank/DDBJ databases">
        <title>Compelte genome sequence of WV33.</title>
        <authorList>
            <person name="Lee P.C."/>
        </authorList>
    </citation>
    <scope>NUCLEOTIDE SEQUENCE [LARGE SCALE GENOMIC DNA]</scope>
    <source>
        <strain evidence="2 3">WV33</strain>
    </source>
</reference>
<dbReference type="AlphaFoldDB" id="A0A2S1LAK2"/>
<dbReference type="OrthoDB" id="705385at2"/>
<keyword evidence="3" id="KW-1185">Reference proteome</keyword>
<keyword evidence="1" id="KW-0732">Signal</keyword>
<proteinExistence type="predicted"/>
<gene>
    <name evidence="2" type="ORF">FFWV33_04160</name>
</gene>
<feature type="chain" id="PRO_5015639621" description="Lipocalin-like domain-containing protein" evidence="1">
    <location>
        <begin position="21"/>
        <end position="229"/>
    </location>
</feature>
<dbReference type="KEGG" id="ffa:FFWV33_04160"/>
<protein>
    <recommendedName>
        <fullName evidence="4">Lipocalin-like domain-containing protein</fullName>
    </recommendedName>
</protein>
<dbReference type="RefSeq" id="WP_108739748.1">
    <property type="nucleotide sequence ID" value="NZ_CP020918.1"/>
</dbReference>
<name>A0A2S1LAK2_9FLAO</name>
<sequence length="229" mass="24788">MKKIKFVAVLTILLSSFLMTSCSTDDTPSNDGTSTDGFWPLAVNNQWNFNDNGTSTSTIKITGTTSFSGTTYYQLQEPNPYNLDFWVVKKGATYYLKVAKLTITENGTTITIPSYEAPVLKEDLAVNTSSSGTVNLSVTGTAGGQTINFPTTIKYTLTTLEKGGTLTINGTTYTDVLKSSQKQEETINGQTTIAESTTWYANNVGPIKSITKSDGITTESVIINYILNN</sequence>
<evidence type="ECO:0008006" key="4">
    <source>
        <dbReference type="Google" id="ProtNLM"/>
    </source>
</evidence>
<dbReference type="Proteomes" id="UP000244527">
    <property type="component" value="Chromosome"/>
</dbReference>
<evidence type="ECO:0000256" key="1">
    <source>
        <dbReference type="SAM" id="SignalP"/>
    </source>
</evidence>
<dbReference type="PROSITE" id="PS51257">
    <property type="entry name" value="PROKAR_LIPOPROTEIN"/>
    <property type="match status" value="1"/>
</dbReference>
<evidence type="ECO:0000313" key="2">
    <source>
        <dbReference type="EMBL" id="AWG20790.1"/>
    </source>
</evidence>
<organism evidence="2 3">
    <name type="scientific">Flavobacterium faecale</name>
    <dbReference type="NCBI Taxonomy" id="1355330"/>
    <lineage>
        <taxon>Bacteria</taxon>
        <taxon>Pseudomonadati</taxon>
        <taxon>Bacteroidota</taxon>
        <taxon>Flavobacteriia</taxon>
        <taxon>Flavobacteriales</taxon>
        <taxon>Flavobacteriaceae</taxon>
        <taxon>Flavobacterium</taxon>
    </lineage>
</organism>